<evidence type="ECO:0000256" key="8">
    <source>
        <dbReference type="SAM" id="Phobius"/>
    </source>
</evidence>
<evidence type="ECO:0000256" key="3">
    <source>
        <dbReference type="ARBA" id="ARBA00022960"/>
    </source>
</evidence>
<dbReference type="GO" id="GO:0018104">
    <property type="term" value="P:peptidoglycan-protein cross-linking"/>
    <property type="evidence" value="ECO:0007669"/>
    <property type="project" value="TreeGrafter"/>
</dbReference>
<dbReference type="SUPFAM" id="SSF141523">
    <property type="entry name" value="L,D-transpeptidase catalytic domain-like"/>
    <property type="match status" value="1"/>
</dbReference>
<keyword evidence="5 6" id="KW-0961">Cell wall biogenesis/degradation</keyword>
<proteinExistence type="predicted"/>
<dbReference type="Proteomes" id="UP000240974">
    <property type="component" value="Unassembled WGS sequence"/>
</dbReference>
<evidence type="ECO:0000259" key="9">
    <source>
        <dbReference type="PROSITE" id="PS52029"/>
    </source>
</evidence>
<dbReference type="InterPro" id="IPR038063">
    <property type="entry name" value="Transpep_catalytic_dom"/>
</dbReference>
<keyword evidence="11" id="KW-1185">Reference proteome</keyword>
<dbReference type="GO" id="GO:0071972">
    <property type="term" value="F:peptidoglycan L,D-transpeptidase activity"/>
    <property type="evidence" value="ECO:0007669"/>
    <property type="project" value="TreeGrafter"/>
</dbReference>
<feature type="active site" description="Proton donor/acceptor" evidence="6">
    <location>
        <position position="433"/>
    </location>
</feature>
<dbReference type="UniPathway" id="UPA00219"/>
<dbReference type="InterPro" id="IPR005490">
    <property type="entry name" value="LD_TPept_cat_dom"/>
</dbReference>
<dbReference type="PANTHER" id="PTHR30582:SF33">
    <property type="entry name" value="EXPORTED PROTEIN"/>
    <property type="match status" value="1"/>
</dbReference>
<keyword evidence="8" id="KW-0472">Membrane</keyword>
<protein>
    <recommendedName>
        <fullName evidence="9">L,D-TPase catalytic domain-containing protein</fullName>
    </recommendedName>
</protein>
<gene>
    <name evidence="10" type="ORF">C7U54_00655</name>
</gene>
<evidence type="ECO:0000256" key="7">
    <source>
        <dbReference type="SAM" id="MobiDB-lite"/>
    </source>
</evidence>
<feature type="active site" description="Nucleophile" evidence="6">
    <location>
        <position position="454"/>
    </location>
</feature>
<evidence type="ECO:0000256" key="4">
    <source>
        <dbReference type="ARBA" id="ARBA00022984"/>
    </source>
</evidence>
<keyword evidence="4 6" id="KW-0573">Peptidoglycan synthesis</keyword>
<dbReference type="Gene3D" id="2.40.440.10">
    <property type="entry name" value="L,D-transpeptidase catalytic domain-like"/>
    <property type="match status" value="1"/>
</dbReference>
<dbReference type="PROSITE" id="PS52029">
    <property type="entry name" value="LD_TPASE"/>
    <property type="match status" value="1"/>
</dbReference>
<dbReference type="SUPFAM" id="SSF143985">
    <property type="entry name" value="L,D-transpeptidase pre-catalytic domain-like"/>
    <property type="match status" value="1"/>
</dbReference>
<keyword evidence="3 6" id="KW-0133">Cell shape</keyword>
<keyword evidence="2" id="KW-0808">Transferase</keyword>
<sequence>MKKKKNNWYSNHKKPVLICGIVVLVLLVVYLAGMLYYNDKFLNGTMVNGSDVGGMTLQKANDQLSKKVNGQSLKLIFNDGQSEVLQSAQLGVSYNKDNSLNQLMKNQNKWAWFIGFFKNEKNTLTDLIQISDENLTNGIASMEHAKEENQIAPTDAYIQYKDGSFSIIEETLGSKFNTEELVKNIKVALSEGKQQLDVTKANGYVKPQVYKDDQDLNNQLKAANEYCLSTITYTTPKGKEIALDGSTLITWLSKQDDGSYTKDESVFKEKLTAFVKELASQYNSIGATRTFTGKDGQSHTVSGGTYGFRVSTDSEVSALLKMINENKSENNRTPEHTGQLPSGENGGLGTTYLEINITKQHLWLVKDGAVALESDFVSGKESDPSRLTPNGTYYIYNKERNRVLRGTKQPNGKYEYESPVSYWMPFNKGIGLHDASWRSTFGGNIYINSGSHGCINLPTGFAGSLYSQIYVNLPVVVYR</sequence>
<dbReference type="Gene3D" id="3.10.20.800">
    <property type="match status" value="1"/>
</dbReference>
<feature type="transmembrane region" description="Helical" evidence="8">
    <location>
        <begin position="16"/>
        <end position="37"/>
    </location>
</feature>
<evidence type="ECO:0000256" key="1">
    <source>
        <dbReference type="ARBA" id="ARBA00004752"/>
    </source>
</evidence>
<dbReference type="InterPro" id="IPR038054">
    <property type="entry name" value="LD_TPept-like_central_sf"/>
</dbReference>
<dbReference type="GO" id="GO:0016740">
    <property type="term" value="F:transferase activity"/>
    <property type="evidence" value="ECO:0007669"/>
    <property type="project" value="UniProtKB-KW"/>
</dbReference>
<keyword evidence="8" id="KW-1133">Transmembrane helix</keyword>
<name>A0A2T3G6S3_9FIRM</name>
<reference evidence="10 11" key="1">
    <citation type="journal article" date="2019" name="Int. J. Syst. Evol. Microbiol.">
        <title>Faecalibacillus intestinalis gen. nov., sp. nov. and Faecalibacillus faecis sp. nov., isolated from human faeces.</title>
        <authorList>
            <person name="Seo B."/>
            <person name="Jeon K."/>
            <person name="Baek I."/>
            <person name="Lee Y.M."/>
            <person name="Baek K."/>
            <person name="Ko G."/>
        </authorList>
    </citation>
    <scope>NUCLEOTIDE SEQUENCE [LARGE SCALE GENOMIC DNA]</scope>
    <source>
        <strain evidence="10 11">SNUG30099</strain>
    </source>
</reference>
<dbReference type="RefSeq" id="WP_107028929.1">
    <property type="nucleotide sequence ID" value="NZ_PYLQ01000001.1"/>
</dbReference>
<keyword evidence="8" id="KW-0812">Transmembrane</keyword>
<dbReference type="GO" id="GO:0071555">
    <property type="term" value="P:cell wall organization"/>
    <property type="evidence" value="ECO:0007669"/>
    <property type="project" value="UniProtKB-UniRule"/>
</dbReference>
<organism evidence="10 11">
    <name type="scientific">Faecalibacillus intestinalis</name>
    <dbReference type="NCBI Taxonomy" id="1982626"/>
    <lineage>
        <taxon>Bacteria</taxon>
        <taxon>Bacillati</taxon>
        <taxon>Bacillota</taxon>
        <taxon>Erysipelotrichia</taxon>
        <taxon>Erysipelotrichales</taxon>
        <taxon>Coprobacillaceae</taxon>
        <taxon>Faecalibacillus</taxon>
    </lineage>
</organism>
<dbReference type="GO" id="GO:0005576">
    <property type="term" value="C:extracellular region"/>
    <property type="evidence" value="ECO:0007669"/>
    <property type="project" value="TreeGrafter"/>
</dbReference>
<dbReference type="Pfam" id="PF03734">
    <property type="entry name" value="YkuD"/>
    <property type="match status" value="1"/>
</dbReference>
<evidence type="ECO:0000313" key="10">
    <source>
        <dbReference type="EMBL" id="PST43255.1"/>
    </source>
</evidence>
<dbReference type="Pfam" id="PF12229">
    <property type="entry name" value="PG_binding_4"/>
    <property type="match status" value="2"/>
</dbReference>
<dbReference type="EMBL" id="PYLQ01000001">
    <property type="protein sequence ID" value="PST43255.1"/>
    <property type="molecule type" value="Genomic_DNA"/>
</dbReference>
<evidence type="ECO:0000256" key="6">
    <source>
        <dbReference type="PROSITE-ProRule" id="PRU01373"/>
    </source>
</evidence>
<feature type="domain" description="L,D-TPase catalytic" evidence="9">
    <location>
        <begin position="351"/>
        <end position="478"/>
    </location>
</feature>
<dbReference type="InterPro" id="IPR050979">
    <property type="entry name" value="LD-transpeptidase"/>
</dbReference>
<accession>A0A2T3G6S3</accession>
<dbReference type="InterPro" id="IPR022029">
    <property type="entry name" value="YoaR-like_PG-bd"/>
</dbReference>
<dbReference type="GO" id="GO:0008360">
    <property type="term" value="P:regulation of cell shape"/>
    <property type="evidence" value="ECO:0007669"/>
    <property type="project" value="UniProtKB-UniRule"/>
</dbReference>
<dbReference type="CDD" id="cd16913">
    <property type="entry name" value="YkuD_like"/>
    <property type="match status" value="1"/>
</dbReference>
<evidence type="ECO:0000256" key="5">
    <source>
        <dbReference type="ARBA" id="ARBA00023316"/>
    </source>
</evidence>
<comment type="pathway">
    <text evidence="1 6">Cell wall biogenesis; peptidoglycan biosynthesis.</text>
</comment>
<feature type="compositionally biased region" description="Basic and acidic residues" evidence="7">
    <location>
        <begin position="326"/>
        <end position="335"/>
    </location>
</feature>
<dbReference type="PANTHER" id="PTHR30582">
    <property type="entry name" value="L,D-TRANSPEPTIDASE"/>
    <property type="match status" value="1"/>
</dbReference>
<feature type="region of interest" description="Disordered" evidence="7">
    <location>
        <begin position="326"/>
        <end position="345"/>
    </location>
</feature>
<comment type="caution">
    <text evidence="10">The sequence shown here is derived from an EMBL/GenBank/DDBJ whole genome shotgun (WGS) entry which is preliminary data.</text>
</comment>
<dbReference type="AlphaFoldDB" id="A0A2T3G6S3"/>
<evidence type="ECO:0000313" key="11">
    <source>
        <dbReference type="Proteomes" id="UP000240974"/>
    </source>
</evidence>
<evidence type="ECO:0000256" key="2">
    <source>
        <dbReference type="ARBA" id="ARBA00022679"/>
    </source>
</evidence>